<accession>A0AAQ1BWB8</accession>
<sequence>MQRRRGMRRNDARCRVTLPRTCVQTLLQRNPCPMPVASAAQQGKMGRPRACPATHPAPYR</sequence>
<protein>
    <submittedName>
        <fullName evidence="2">Uncharacterized protein</fullName>
    </submittedName>
</protein>
<evidence type="ECO:0000256" key="1">
    <source>
        <dbReference type="SAM" id="MobiDB-lite"/>
    </source>
</evidence>
<gene>
    <name evidence="2" type="ORF">DB769_10770</name>
</gene>
<feature type="region of interest" description="Disordered" evidence="1">
    <location>
        <begin position="34"/>
        <end position="60"/>
    </location>
</feature>
<dbReference type="EMBL" id="PUUL01000056">
    <property type="protein sequence ID" value="RXD53909.1"/>
    <property type="molecule type" value="Genomic_DNA"/>
</dbReference>
<proteinExistence type="predicted"/>
<evidence type="ECO:0000313" key="3">
    <source>
        <dbReference type="Proteomes" id="UP000289372"/>
    </source>
</evidence>
<organism evidence="2 3">
    <name type="scientific">Xanthomonas perforans</name>
    <dbReference type="NCBI Taxonomy" id="442694"/>
    <lineage>
        <taxon>Bacteria</taxon>
        <taxon>Pseudomonadati</taxon>
        <taxon>Pseudomonadota</taxon>
        <taxon>Gammaproteobacteria</taxon>
        <taxon>Lysobacterales</taxon>
        <taxon>Lysobacteraceae</taxon>
        <taxon>Xanthomonas</taxon>
    </lineage>
</organism>
<evidence type="ECO:0000313" key="2">
    <source>
        <dbReference type="EMBL" id="RXD53909.1"/>
    </source>
</evidence>
<reference evidence="2 3" key="1">
    <citation type="submission" date="2018-02" db="EMBL/GenBank/DDBJ databases">
        <title>Characterization of Xanthomonas diversity in transplant houses and field plants.</title>
        <authorList>
            <person name="Abrahamian P."/>
            <person name="Timilsina S."/>
            <person name="Minsavage G.V."/>
            <person name="Goss E.M."/>
            <person name="Jones J.B."/>
            <person name="Vallad G.E."/>
        </authorList>
    </citation>
    <scope>NUCLEOTIDE SEQUENCE [LARGE SCALE GENOMIC DNA]</scope>
    <source>
        <strain evidence="2 3">GEV2132</strain>
    </source>
</reference>
<name>A0AAQ1BWB8_XANPE</name>
<dbReference type="AlphaFoldDB" id="A0AAQ1BWB8"/>
<comment type="caution">
    <text evidence="2">The sequence shown here is derived from an EMBL/GenBank/DDBJ whole genome shotgun (WGS) entry which is preliminary data.</text>
</comment>
<dbReference type="Proteomes" id="UP000289372">
    <property type="component" value="Unassembled WGS sequence"/>
</dbReference>
<dbReference type="KEGG" id="xpe:BJD13_15480"/>